<dbReference type="GO" id="GO:0071051">
    <property type="term" value="P:poly(A)-dependent snoRNA 3'-end processing"/>
    <property type="evidence" value="ECO:0007669"/>
    <property type="project" value="TreeGrafter"/>
</dbReference>
<evidence type="ECO:0000256" key="7">
    <source>
        <dbReference type="SAM" id="MobiDB-lite"/>
    </source>
</evidence>
<dbReference type="PROSITE" id="PS50967">
    <property type="entry name" value="HRDC"/>
    <property type="match status" value="1"/>
</dbReference>
<keyword evidence="2" id="KW-0540">Nuclease</keyword>
<name>A0A564YKG0_HYMDI</name>
<dbReference type="SMART" id="SM00474">
    <property type="entry name" value="35EXOc"/>
    <property type="match status" value="1"/>
</dbReference>
<dbReference type="InterPro" id="IPR002121">
    <property type="entry name" value="HRDC_dom"/>
</dbReference>
<dbReference type="FunFam" id="1.10.150.80:FF:000001">
    <property type="entry name" value="Putative exosome component 10"/>
    <property type="match status" value="1"/>
</dbReference>
<dbReference type="GO" id="GO:0005730">
    <property type="term" value="C:nucleolus"/>
    <property type="evidence" value="ECO:0007669"/>
    <property type="project" value="TreeGrafter"/>
</dbReference>
<dbReference type="SMART" id="SM00341">
    <property type="entry name" value="HRDC"/>
    <property type="match status" value="1"/>
</dbReference>
<dbReference type="InterPro" id="IPR012337">
    <property type="entry name" value="RNaseH-like_sf"/>
</dbReference>
<dbReference type="InterPro" id="IPR044876">
    <property type="entry name" value="HRDC_dom_sf"/>
</dbReference>
<evidence type="ECO:0000313" key="10">
    <source>
        <dbReference type="Proteomes" id="UP000321570"/>
    </source>
</evidence>
<dbReference type="InterPro" id="IPR010997">
    <property type="entry name" value="HRDC-like_sf"/>
</dbReference>
<dbReference type="EMBL" id="CABIJS010000222">
    <property type="protein sequence ID" value="VUZ47034.1"/>
    <property type="molecule type" value="Genomic_DNA"/>
</dbReference>
<dbReference type="SUPFAM" id="SSF47819">
    <property type="entry name" value="HRDC-like"/>
    <property type="match status" value="1"/>
</dbReference>
<dbReference type="GO" id="GO:0071035">
    <property type="term" value="P:nuclear polyadenylation-dependent rRNA catabolic process"/>
    <property type="evidence" value="ECO:0007669"/>
    <property type="project" value="TreeGrafter"/>
</dbReference>
<dbReference type="GO" id="GO:0071037">
    <property type="term" value="P:nuclear polyadenylation-dependent snRNA catabolic process"/>
    <property type="evidence" value="ECO:0007669"/>
    <property type="project" value="TreeGrafter"/>
</dbReference>
<dbReference type="GO" id="GO:0000175">
    <property type="term" value="F:3'-5'-RNA exonuclease activity"/>
    <property type="evidence" value="ECO:0007669"/>
    <property type="project" value="InterPro"/>
</dbReference>
<dbReference type="InterPro" id="IPR002562">
    <property type="entry name" value="3'-5'_exonuclease_dom"/>
</dbReference>
<dbReference type="GO" id="GO:0071036">
    <property type="term" value="P:nuclear polyadenylation-dependent snoRNA catabolic process"/>
    <property type="evidence" value="ECO:0007669"/>
    <property type="project" value="TreeGrafter"/>
</dbReference>
<dbReference type="GO" id="GO:0003727">
    <property type="term" value="F:single-stranded RNA binding"/>
    <property type="evidence" value="ECO:0007669"/>
    <property type="project" value="TreeGrafter"/>
</dbReference>
<feature type="compositionally biased region" description="Polar residues" evidence="7">
    <location>
        <begin position="838"/>
        <end position="854"/>
    </location>
</feature>
<dbReference type="InterPro" id="IPR036397">
    <property type="entry name" value="RNaseH_sf"/>
</dbReference>
<feature type="region of interest" description="Disordered" evidence="7">
    <location>
        <begin position="764"/>
        <end position="854"/>
    </location>
</feature>
<keyword evidence="10" id="KW-1185">Reference proteome</keyword>
<dbReference type="InterPro" id="IPR049559">
    <property type="entry name" value="Rrp6p-like_exo"/>
</dbReference>
<evidence type="ECO:0000256" key="5">
    <source>
        <dbReference type="ARBA" id="ARBA00023242"/>
    </source>
</evidence>
<keyword evidence="3" id="KW-0378">Hydrolase</keyword>
<protein>
    <recommendedName>
        <fullName evidence="8">HRDC domain-containing protein</fullName>
    </recommendedName>
</protein>
<dbReference type="Gene3D" id="1.10.150.80">
    <property type="entry name" value="HRDC domain"/>
    <property type="match status" value="1"/>
</dbReference>
<dbReference type="PANTHER" id="PTHR12124">
    <property type="entry name" value="POLYMYOSITIS/SCLERODERMA AUTOANTIGEN-RELATED"/>
    <property type="match status" value="1"/>
</dbReference>
<proteinExistence type="inferred from homology"/>
<gene>
    <name evidence="9" type="ORF">WMSIL1_LOCUS6287</name>
</gene>
<dbReference type="Pfam" id="PF01612">
    <property type="entry name" value="DNA_pol_A_exo1"/>
    <property type="match status" value="1"/>
</dbReference>
<dbReference type="Pfam" id="PF00570">
    <property type="entry name" value="HRDC"/>
    <property type="match status" value="1"/>
</dbReference>
<dbReference type="GO" id="GO:0071044">
    <property type="term" value="P:histone mRNA catabolic process"/>
    <property type="evidence" value="ECO:0007669"/>
    <property type="project" value="TreeGrafter"/>
</dbReference>
<keyword evidence="5" id="KW-0539">Nucleus</keyword>
<feature type="region of interest" description="Disordered" evidence="7">
    <location>
        <begin position="708"/>
        <end position="748"/>
    </location>
</feature>
<dbReference type="AlphaFoldDB" id="A0A564YKG0"/>
<organism evidence="9 10">
    <name type="scientific">Hymenolepis diminuta</name>
    <name type="common">Rat tapeworm</name>
    <dbReference type="NCBI Taxonomy" id="6216"/>
    <lineage>
        <taxon>Eukaryota</taxon>
        <taxon>Metazoa</taxon>
        <taxon>Spiralia</taxon>
        <taxon>Lophotrochozoa</taxon>
        <taxon>Platyhelminthes</taxon>
        <taxon>Cestoda</taxon>
        <taxon>Eucestoda</taxon>
        <taxon>Cyclophyllidea</taxon>
        <taxon>Hymenolepididae</taxon>
        <taxon>Hymenolepis</taxon>
    </lineage>
</organism>
<feature type="compositionally biased region" description="Polar residues" evidence="7">
    <location>
        <begin position="812"/>
        <end position="822"/>
    </location>
</feature>
<accession>A0A564YKG0</accession>
<dbReference type="SUPFAM" id="SSF53098">
    <property type="entry name" value="Ribonuclease H-like"/>
    <property type="match status" value="1"/>
</dbReference>
<dbReference type="GO" id="GO:0000176">
    <property type="term" value="C:nuclear exosome (RNase complex)"/>
    <property type="evidence" value="ECO:0007669"/>
    <property type="project" value="TreeGrafter"/>
</dbReference>
<evidence type="ECO:0000256" key="3">
    <source>
        <dbReference type="ARBA" id="ARBA00022801"/>
    </source>
</evidence>
<evidence type="ECO:0000259" key="8">
    <source>
        <dbReference type="PROSITE" id="PS50967"/>
    </source>
</evidence>
<dbReference type="GO" id="GO:0071038">
    <property type="term" value="P:TRAMP-dependent tRNA surveillance pathway"/>
    <property type="evidence" value="ECO:0007669"/>
    <property type="project" value="TreeGrafter"/>
</dbReference>
<feature type="domain" description="HRDC" evidence="8">
    <location>
        <begin position="455"/>
        <end position="535"/>
    </location>
</feature>
<feature type="region of interest" description="Disordered" evidence="7">
    <location>
        <begin position="136"/>
        <end position="157"/>
    </location>
</feature>
<comment type="similarity">
    <text evidence="6">Belongs to the exosome component 10/RRP6 family.</text>
</comment>
<dbReference type="Proteomes" id="UP000321570">
    <property type="component" value="Unassembled WGS sequence"/>
</dbReference>
<dbReference type="GO" id="GO:0071039">
    <property type="term" value="P:nuclear polyadenylation-dependent CUT catabolic process"/>
    <property type="evidence" value="ECO:0007669"/>
    <property type="project" value="TreeGrafter"/>
</dbReference>
<dbReference type="Gene3D" id="3.30.420.10">
    <property type="entry name" value="Ribonuclease H-like superfamily/Ribonuclease H"/>
    <property type="match status" value="1"/>
</dbReference>
<dbReference type="InterPro" id="IPR045092">
    <property type="entry name" value="Rrp6-like"/>
</dbReference>
<evidence type="ECO:0000256" key="2">
    <source>
        <dbReference type="ARBA" id="ARBA00022722"/>
    </source>
</evidence>
<feature type="compositionally biased region" description="Polar residues" evidence="7">
    <location>
        <begin position="142"/>
        <end position="157"/>
    </location>
</feature>
<evidence type="ECO:0000256" key="4">
    <source>
        <dbReference type="ARBA" id="ARBA00022839"/>
    </source>
</evidence>
<dbReference type="PANTHER" id="PTHR12124:SF47">
    <property type="entry name" value="EXOSOME COMPONENT 10"/>
    <property type="match status" value="1"/>
</dbReference>
<evidence type="ECO:0000313" key="9">
    <source>
        <dbReference type="EMBL" id="VUZ47034.1"/>
    </source>
</evidence>
<dbReference type="GO" id="GO:0071040">
    <property type="term" value="P:nuclear polyadenylation-dependent antisense transcript catabolic process"/>
    <property type="evidence" value="ECO:0007669"/>
    <property type="project" value="TreeGrafter"/>
</dbReference>
<dbReference type="GO" id="GO:0000166">
    <property type="term" value="F:nucleotide binding"/>
    <property type="evidence" value="ECO:0007669"/>
    <property type="project" value="InterPro"/>
</dbReference>
<comment type="subcellular location">
    <subcellularLocation>
        <location evidence="1">Nucleus</location>
    </subcellularLocation>
</comment>
<sequence length="854" mass="96064">MHMMTDQNNNLDEISRQLIAGLVPNAAKAVKFSREFPTYSTPSFAYYHGDARYNAVMSANSNKIESMIQNGFDIIDGSVNIMDLHKSKSLEEKFTSVVSANDRIIDRLNAAMDEEESKNLKKEGISPDKERITHSFGELDSSRQSSPLASGRRSSNLPNYVIRPQTLFTVKPDNSPTMFLPILKSKPNAIAPLEDSQFVADPLTGDYDHPYFVELSEFENSLEDYEYTSVEFNSKPPPLDVTPMVFVDTAESFGEMLNDLLTQSEIAVDLEHHSYRTYLGITCLIQISTRSKDYIVDALKLRDNLEYLNEVFTNPNIVKVLHGSDMDLMWLQRDFGVYMINLFDTGQASRVLHFARFSLSFLLEMFVGIVPDKSLQLADWRARPLSEKLIAYARSDTHYLLYVAEKLRAQLYENGLLMEVLKRSCRLCHRIYKKPRVNPLGYLEKSHGDFCKTLNKRQAYALKHLCLLRDSIGRTEDESNGFVLPNHMLHNIAERLPKEPNGLLACCNPIPIMVNKYLMDFHKVVMDAREGKHVEKEIDEDRVKFEAKIEEGAKFSSTTASRSAPHEIPIADKSISVPHTPTQKRLQEFNIKPSSYPLYCTQVGGYDGGSNNWYHQSSPYYPEHKYVVGIANYLAPMQVSNVPNVVIDSENGRQPDLADFNSIEDPLYKPSETLSTEELSSPVKLTLAEEVEVASLGAKFAAGRSAQSHAMANLARKRQQREQQQNKQQRVGSKLSQPINIPGDDNEEDCVENGVVILRDLKIRKPPKGTSQPPLVNSQSVTSDSIDLTVDDEASRAGSGSPESAHRLKIPTNAQRQSSTPSRRGIYRGGRGRGGRNKSFSRCPTTFPSPQAQS</sequence>
<reference evidence="9 10" key="1">
    <citation type="submission" date="2019-07" db="EMBL/GenBank/DDBJ databases">
        <authorList>
            <person name="Jastrzebski P J."/>
            <person name="Paukszto L."/>
            <person name="Jastrzebski P J."/>
        </authorList>
    </citation>
    <scope>NUCLEOTIDE SEQUENCE [LARGE SCALE GENOMIC DNA]</scope>
    <source>
        <strain evidence="9 10">WMS-il1</strain>
    </source>
</reference>
<keyword evidence="4" id="KW-0269">Exonuclease</keyword>
<dbReference type="CDD" id="cd06147">
    <property type="entry name" value="Rrp6p_like_exo"/>
    <property type="match status" value="1"/>
</dbReference>
<dbReference type="GO" id="GO:0000467">
    <property type="term" value="P:exonucleolytic trimming to generate mature 3'-end of 5.8S rRNA from tricistronic rRNA transcript (SSU-rRNA, 5.8S rRNA, LSU-rRNA)"/>
    <property type="evidence" value="ECO:0007669"/>
    <property type="project" value="InterPro"/>
</dbReference>
<evidence type="ECO:0000256" key="1">
    <source>
        <dbReference type="ARBA" id="ARBA00004123"/>
    </source>
</evidence>
<evidence type="ECO:0000256" key="6">
    <source>
        <dbReference type="ARBA" id="ARBA00043957"/>
    </source>
</evidence>
<feature type="compositionally biased region" description="Polar residues" evidence="7">
    <location>
        <begin position="769"/>
        <end position="786"/>
    </location>
</feature>